<feature type="transmembrane region" description="Helical" evidence="3">
    <location>
        <begin position="91"/>
        <end position="113"/>
    </location>
</feature>
<feature type="transmembrane region" description="Helical" evidence="3">
    <location>
        <begin position="316"/>
        <end position="336"/>
    </location>
</feature>
<dbReference type="KEGG" id="bliq:INP51_08410"/>
<evidence type="ECO:0000313" key="5">
    <source>
        <dbReference type="EMBL" id="QOV18080.1"/>
    </source>
</evidence>
<feature type="transmembrane region" description="Helical" evidence="3">
    <location>
        <begin position="178"/>
        <end position="201"/>
    </location>
</feature>
<dbReference type="CDD" id="cd00371">
    <property type="entry name" value="HMA"/>
    <property type="match status" value="1"/>
</dbReference>
<dbReference type="Gene3D" id="3.30.70.100">
    <property type="match status" value="1"/>
</dbReference>
<dbReference type="Proteomes" id="UP000593601">
    <property type="component" value="Chromosome"/>
</dbReference>
<gene>
    <name evidence="5" type="ORF">INP51_08410</name>
</gene>
<evidence type="ECO:0000313" key="6">
    <source>
        <dbReference type="Proteomes" id="UP000593601"/>
    </source>
</evidence>
<name>A0A7M2RFH6_9FIRM</name>
<organism evidence="5 6">
    <name type="scientific">Blautia liquoris</name>
    <dbReference type="NCBI Taxonomy" id="2779518"/>
    <lineage>
        <taxon>Bacteria</taxon>
        <taxon>Bacillati</taxon>
        <taxon>Bacillota</taxon>
        <taxon>Clostridia</taxon>
        <taxon>Lachnospirales</taxon>
        <taxon>Lachnospiraceae</taxon>
        <taxon>Blautia</taxon>
    </lineage>
</organism>
<dbReference type="FunFam" id="3.30.70.100:FF:000005">
    <property type="entry name" value="Copper-exporting P-type ATPase A"/>
    <property type="match status" value="1"/>
</dbReference>
<evidence type="ECO:0000256" key="1">
    <source>
        <dbReference type="ARBA" id="ARBA00022723"/>
    </source>
</evidence>
<evidence type="ECO:0000256" key="2">
    <source>
        <dbReference type="ARBA" id="ARBA00023008"/>
    </source>
</evidence>
<dbReference type="PROSITE" id="PS01047">
    <property type="entry name" value="HMA_1"/>
    <property type="match status" value="1"/>
</dbReference>
<sequence length="617" mass="66824">MDQDIRHMRLKIGGMTCISCQNRIETALNETKGITKAVVSYSKGTAEIDYDAKQISEGEIDKIIEDIGYSVIRENEIQKEKTAKFNSERTVGLLVIITALYVLLERTGILNILVPGRLAETNMGYGMLFIIGLVTSVHCVAMCGGINLSQCISQGDNTKDGNRFSSLRPTFLYNFGRVISYTVVGFVVGGLGSVISFSVAAQGALKLIAGVFMIVMGINMLGIFPGLRRLTPRMPRALARRVNRKKARSSSPLIVGLLNGLMPCGPLQSMQIYALSTGSPFAGAYSMFLFSLGTVPLMFGLGALSTVLSKKFTKKVMTAGAVLVAVLGLSMFSQGWTLAGISIPQITARAADNKKSTETPVKIEDGQQVVKSTLLPRTYPAITVTKGTPVRWVIDAPKGSINGCNRSMNVPEYDIQYQFKDGENIIEFTPDRTGEFQYSCWMGMVRSTITVVEPGTEIPEASDDGGNAADQAPKPAKVKILTDNLSAAQLSDDGKGSKTQKVSISLTDDGFTPAVIVVQKDIQVEWEIENQSDKEANAAIIVPVYNTKGGLSKGTNTLGLYPDEDFEFSNGDNTSYGYVKVVDDINNFDAAAIKEEVSQYETQIYPDSWFAPASCCQ</sequence>
<dbReference type="EMBL" id="CP063304">
    <property type="protein sequence ID" value="QOV18080.1"/>
    <property type="molecule type" value="Genomic_DNA"/>
</dbReference>
<feature type="transmembrane region" description="Helical" evidence="3">
    <location>
        <begin position="251"/>
        <end position="270"/>
    </location>
</feature>
<dbReference type="PANTHER" id="PTHR42208">
    <property type="entry name" value="HEAVY METAL TRANSPORTER-RELATED"/>
    <property type="match status" value="1"/>
</dbReference>
<protein>
    <submittedName>
        <fullName evidence="5">Sulfite exporter TauE/SafE family protein</fullName>
    </submittedName>
</protein>
<feature type="domain" description="HMA" evidence="4">
    <location>
        <begin position="6"/>
        <end position="72"/>
    </location>
</feature>
<dbReference type="GO" id="GO:0046872">
    <property type="term" value="F:metal ion binding"/>
    <property type="evidence" value="ECO:0007669"/>
    <property type="project" value="UniProtKB-KW"/>
</dbReference>
<keyword evidence="3" id="KW-1133">Transmembrane helix</keyword>
<dbReference type="InterPro" id="IPR006121">
    <property type="entry name" value="HMA_dom"/>
</dbReference>
<feature type="transmembrane region" description="Helical" evidence="3">
    <location>
        <begin position="125"/>
        <end position="148"/>
    </location>
</feature>
<dbReference type="InterPro" id="IPR017969">
    <property type="entry name" value="Heavy-metal-associated_CS"/>
</dbReference>
<dbReference type="SUPFAM" id="SSF49503">
    <property type="entry name" value="Cupredoxins"/>
    <property type="match status" value="1"/>
</dbReference>
<dbReference type="SUPFAM" id="SSF55008">
    <property type="entry name" value="HMA, heavy metal-associated domain"/>
    <property type="match status" value="1"/>
</dbReference>
<evidence type="ECO:0000259" key="4">
    <source>
        <dbReference type="PROSITE" id="PS50846"/>
    </source>
</evidence>
<feature type="transmembrane region" description="Helical" evidence="3">
    <location>
        <begin position="282"/>
        <end position="304"/>
    </location>
</feature>
<keyword evidence="3" id="KW-0812">Transmembrane</keyword>
<dbReference type="AlphaFoldDB" id="A0A7M2RFH6"/>
<keyword evidence="6" id="KW-1185">Reference proteome</keyword>
<evidence type="ECO:0000256" key="3">
    <source>
        <dbReference type="SAM" id="Phobius"/>
    </source>
</evidence>
<dbReference type="Gene3D" id="2.60.40.420">
    <property type="entry name" value="Cupredoxins - blue copper proteins"/>
    <property type="match status" value="2"/>
</dbReference>
<keyword evidence="3" id="KW-0472">Membrane</keyword>
<dbReference type="InterPro" id="IPR039447">
    <property type="entry name" value="UreH-like_TM_dom"/>
</dbReference>
<dbReference type="PANTHER" id="PTHR42208:SF1">
    <property type="entry name" value="HEAVY METAL TRANSPORTER"/>
    <property type="match status" value="1"/>
</dbReference>
<dbReference type="InterPro" id="IPR008972">
    <property type="entry name" value="Cupredoxin"/>
</dbReference>
<keyword evidence="1" id="KW-0479">Metal-binding</keyword>
<dbReference type="Pfam" id="PF00403">
    <property type="entry name" value="HMA"/>
    <property type="match status" value="1"/>
</dbReference>
<dbReference type="Pfam" id="PF13386">
    <property type="entry name" value="DsbD_2"/>
    <property type="match status" value="1"/>
</dbReference>
<dbReference type="PROSITE" id="PS50846">
    <property type="entry name" value="HMA_2"/>
    <property type="match status" value="1"/>
</dbReference>
<proteinExistence type="predicted"/>
<dbReference type="InterPro" id="IPR036163">
    <property type="entry name" value="HMA_dom_sf"/>
</dbReference>
<dbReference type="RefSeq" id="WP_193734442.1">
    <property type="nucleotide sequence ID" value="NZ_CP063304.1"/>
</dbReference>
<keyword evidence="2" id="KW-0186">Copper</keyword>
<reference evidence="5 6" key="1">
    <citation type="submission" date="2020-10" db="EMBL/GenBank/DDBJ databases">
        <title>Blautia liquoris sp.nov., isolated from the mud in a fermentation cellar used for the production of Chinese strong-flavoured liquor.</title>
        <authorList>
            <person name="Lu L."/>
        </authorList>
    </citation>
    <scope>NUCLEOTIDE SEQUENCE [LARGE SCALE GENOMIC DNA]</scope>
    <source>
        <strain evidence="5 6">LZLJ-3</strain>
    </source>
</reference>
<accession>A0A7M2RFH6</accession>
<feature type="transmembrane region" description="Helical" evidence="3">
    <location>
        <begin position="207"/>
        <end position="230"/>
    </location>
</feature>